<dbReference type="Gene3D" id="3.40.50.10320">
    <property type="entry name" value="LmbE-like"/>
    <property type="match status" value="1"/>
</dbReference>
<evidence type="ECO:0000313" key="4">
    <source>
        <dbReference type="EMBL" id="KPQ36908.1"/>
    </source>
</evidence>
<feature type="domain" description="Glycosyl transferase family 1" evidence="2">
    <location>
        <begin position="196"/>
        <end position="357"/>
    </location>
</feature>
<feature type="compositionally biased region" description="Polar residues" evidence="1">
    <location>
        <begin position="385"/>
        <end position="404"/>
    </location>
</feature>
<organism evidence="4 5">
    <name type="scientific">Phormidesmis priestleyi Ana</name>
    <dbReference type="NCBI Taxonomy" id="1666911"/>
    <lineage>
        <taxon>Bacteria</taxon>
        <taxon>Bacillati</taxon>
        <taxon>Cyanobacteriota</taxon>
        <taxon>Cyanophyceae</taxon>
        <taxon>Leptolyngbyales</taxon>
        <taxon>Leptolyngbyaceae</taxon>
        <taxon>Phormidesmis</taxon>
    </lineage>
</organism>
<dbReference type="AlphaFoldDB" id="A0A0P8A1S2"/>
<dbReference type="GO" id="GO:0016758">
    <property type="term" value="F:hexosyltransferase activity"/>
    <property type="evidence" value="ECO:0007669"/>
    <property type="project" value="TreeGrafter"/>
</dbReference>
<dbReference type="InterPro" id="IPR024078">
    <property type="entry name" value="LmbE-like_dom_sf"/>
</dbReference>
<keyword evidence="4" id="KW-0808">Transferase</keyword>
<comment type="caution">
    <text evidence="4">The sequence shown here is derived from an EMBL/GenBank/DDBJ whole genome shotgun (WGS) entry which is preliminary data.</text>
</comment>
<sequence>MQRLSTTPPIHILHVIDKLSVSGSGIHGISKALEWWIAGFAKEYSDAFKFSVCSLRAPEAAGELFKQQGAQVFFLDKGKFDPTTLTSLLQLIQAQQPDILHLHGYGACNFGRLASAITGIPNVVHEHVVITQQPLYQTIADTLLAPLTTRAIAVSDQVYDFMVKGRKENPKKLETLIIGIPTDSFQAPAPEQVLAARQQLGILPTEQVVCTVGRLDTQKGQTYLLKAAEIVLKTQPNTRFLIVGDGPDRERLEAIAQQAGIAGQVTFTGLRQDVPALLAFADVVALPSLYEGGPLTLLEAMNLNKPVIGTPVGFMAELIQVPETGFVVPCQSIEPLAEKLIYLLQNPAIAQQMGQKGGDLCRQRYDISQSVTRLSEIYTELTATKSQQSQNIASNDTTTPSPTGKPNCPPTAAPNHDLAQLLSSAATLVIAPHMDDAVLGCGGTLAQLSNTANLHVVYATDGAKSPIPEIIGQHTADLSLPAIRTAEAKDALQQLNVPPENIHFLNFPDGELKHHRQAYEQAILSIIQRFQPRFVLIPFRHDWHADHLAVNQFTTQIIQVHHTAAEIFEYFIYYRSQLLPAKDVRHYIRPASLLYSDIRPQAAVKRSAIAAFQSQVTQFYDWQQRPLISAALIDEVCSTPEVFLRTRTLAKAQSPFVSGGPLIGLITRLEPALKKVKTQLLFLAERLIQPQNQTKTHKKPSKRRICLLTESYYPIIGGGETQSRVTSEDLVANGFEVMVVARQSNPTLKTFETIGDIKIYRVPPTGDGHLKRWLMTITVLPLLIKHRRDFDILFVSSYRVIGMAGMVVSKLFGKPCILKADNNGEMSGDFFAGGLKKWNLDLSSRRVRAVIALRNKLFKKADGFISISSEITRELILADISPEKIHDIPNSVDVTRFYPVSESDKASLRQRLQLPAQAKIVVYTGRLMSTKGLPLLVQVWNQVHQNHPQAMLLIVGGGSKDIHDCEDYLHEYVATHQLEHCVHFTGNVSNVDEYLKASDIFVFPTEDEAFGISMIEAMACGLAAIATPIGGLQDIVTPGENGLTADVGSLEQWQQAIAHLLNNPQKAEQLGQAALKTVQERYTRQAVAQNFTDLFNHLLSV</sequence>
<evidence type="ECO:0000259" key="3">
    <source>
        <dbReference type="Pfam" id="PF13439"/>
    </source>
</evidence>
<dbReference type="Pfam" id="PF00534">
    <property type="entry name" value="Glycos_transf_1"/>
    <property type="match status" value="2"/>
</dbReference>
<dbReference type="PANTHER" id="PTHR45947:SF3">
    <property type="entry name" value="SULFOQUINOVOSYL TRANSFERASE SQD2"/>
    <property type="match status" value="1"/>
</dbReference>
<feature type="domain" description="Glycosyl transferase family 1" evidence="2">
    <location>
        <begin position="905"/>
        <end position="1076"/>
    </location>
</feature>
<dbReference type="InterPro" id="IPR001296">
    <property type="entry name" value="Glyco_trans_1"/>
</dbReference>
<gene>
    <name evidence="4" type="ORF">HLUCCA11_03060</name>
</gene>
<evidence type="ECO:0000313" key="5">
    <source>
        <dbReference type="Proteomes" id="UP000050465"/>
    </source>
</evidence>
<reference evidence="4 5" key="1">
    <citation type="submission" date="2015-09" db="EMBL/GenBank/DDBJ databases">
        <title>Identification and resolution of microdiversity through metagenomic sequencing of parallel consortia.</title>
        <authorList>
            <person name="Nelson W.C."/>
            <person name="Romine M.F."/>
            <person name="Lindemann S.R."/>
        </authorList>
    </citation>
    <scope>NUCLEOTIDE SEQUENCE [LARGE SCALE GENOMIC DNA]</scope>
    <source>
        <strain evidence="4">Ana</strain>
    </source>
</reference>
<evidence type="ECO:0000259" key="2">
    <source>
        <dbReference type="Pfam" id="PF00534"/>
    </source>
</evidence>
<dbReference type="PATRIC" id="fig|1666911.3.peg.3453"/>
<name>A0A0P8A1S2_9CYAN</name>
<dbReference type="CDD" id="cd03801">
    <property type="entry name" value="GT4_PimA-like"/>
    <property type="match status" value="1"/>
</dbReference>
<dbReference type="InterPro" id="IPR028098">
    <property type="entry name" value="Glyco_trans_4-like_N"/>
</dbReference>
<protein>
    <submittedName>
        <fullName evidence="4">Glycosyltransferase</fullName>
    </submittedName>
</protein>
<dbReference type="SUPFAM" id="SSF102588">
    <property type="entry name" value="LmbE-like"/>
    <property type="match status" value="1"/>
</dbReference>
<dbReference type="Gene3D" id="3.40.50.2000">
    <property type="entry name" value="Glycogen Phosphorylase B"/>
    <property type="match status" value="4"/>
</dbReference>
<feature type="region of interest" description="Disordered" evidence="1">
    <location>
        <begin position="385"/>
        <end position="415"/>
    </location>
</feature>
<accession>A0A0P8A1S2</accession>
<dbReference type="EMBL" id="LJZR01000003">
    <property type="protein sequence ID" value="KPQ36908.1"/>
    <property type="molecule type" value="Genomic_DNA"/>
</dbReference>
<dbReference type="SUPFAM" id="SSF53756">
    <property type="entry name" value="UDP-Glycosyltransferase/glycogen phosphorylase"/>
    <property type="match status" value="2"/>
</dbReference>
<dbReference type="PANTHER" id="PTHR45947">
    <property type="entry name" value="SULFOQUINOVOSYL TRANSFERASE SQD2"/>
    <property type="match status" value="1"/>
</dbReference>
<proteinExistence type="predicted"/>
<dbReference type="InterPro" id="IPR050194">
    <property type="entry name" value="Glycosyltransferase_grp1"/>
</dbReference>
<dbReference type="Pfam" id="PF02585">
    <property type="entry name" value="PIG-L"/>
    <property type="match status" value="1"/>
</dbReference>
<dbReference type="STRING" id="1666911.HLUCCA11_03060"/>
<evidence type="ECO:0000256" key="1">
    <source>
        <dbReference type="SAM" id="MobiDB-lite"/>
    </source>
</evidence>
<feature type="domain" description="Glycosyltransferase subfamily 4-like N-terminal" evidence="3">
    <location>
        <begin position="716"/>
        <end position="896"/>
    </location>
</feature>
<dbReference type="Pfam" id="PF13439">
    <property type="entry name" value="Glyco_transf_4"/>
    <property type="match status" value="2"/>
</dbReference>
<dbReference type="InterPro" id="IPR003737">
    <property type="entry name" value="GlcNAc_PI_deacetylase-related"/>
</dbReference>
<feature type="domain" description="Glycosyltransferase subfamily 4-like N-terminal" evidence="3">
    <location>
        <begin position="47"/>
        <end position="181"/>
    </location>
</feature>
<dbReference type="Proteomes" id="UP000050465">
    <property type="component" value="Unassembled WGS sequence"/>
</dbReference>